<evidence type="ECO:0000256" key="9">
    <source>
        <dbReference type="ARBA" id="ARBA00022989"/>
    </source>
</evidence>
<dbReference type="PANTHER" id="PTHR24365">
    <property type="entry name" value="TOLL-LIKE RECEPTOR"/>
    <property type="match status" value="1"/>
</dbReference>
<dbReference type="Gene3D" id="3.80.10.10">
    <property type="entry name" value="Ribonuclease Inhibitor"/>
    <property type="match status" value="3"/>
</dbReference>
<dbReference type="Pfam" id="PF00560">
    <property type="entry name" value="LRR_1"/>
    <property type="match status" value="1"/>
</dbReference>
<dbReference type="Pfam" id="PF13855">
    <property type="entry name" value="LRR_8"/>
    <property type="match status" value="2"/>
</dbReference>
<keyword evidence="12" id="KW-0325">Glycoprotein</keyword>
<keyword evidence="6 14" id="KW-0732">Signal</keyword>
<dbReference type="Gene3D" id="3.40.50.10140">
    <property type="entry name" value="Toll/interleukin-1 receptor homology (TIR) domain"/>
    <property type="match status" value="1"/>
</dbReference>
<dbReference type="InterPro" id="IPR035897">
    <property type="entry name" value="Toll_tir_struct_dom_sf"/>
</dbReference>
<dbReference type="GO" id="GO:0006954">
    <property type="term" value="P:inflammatory response"/>
    <property type="evidence" value="ECO:0007669"/>
    <property type="project" value="UniProtKB-KW"/>
</dbReference>
<evidence type="ECO:0000256" key="4">
    <source>
        <dbReference type="ARBA" id="ARBA00022614"/>
    </source>
</evidence>
<dbReference type="STRING" id="64144.ENSATEP00000023686"/>
<dbReference type="GeneTree" id="ENSGT00940000163576"/>
<feature type="domain" description="TIR" evidence="15">
    <location>
        <begin position="747"/>
        <end position="892"/>
    </location>
</feature>
<dbReference type="GO" id="GO:0002224">
    <property type="term" value="P:toll-like receptor signaling pathway"/>
    <property type="evidence" value="ECO:0007669"/>
    <property type="project" value="TreeGrafter"/>
</dbReference>
<reference evidence="16" key="1">
    <citation type="submission" date="2021-04" db="EMBL/GenBank/DDBJ databases">
        <authorList>
            <consortium name="Wellcome Sanger Institute Data Sharing"/>
        </authorList>
    </citation>
    <scope>NUCLEOTIDE SEQUENCE [LARGE SCALE GENOMIC DNA]</scope>
</reference>
<keyword evidence="13" id="KW-0395">Inflammatory response</keyword>
<keyword evidence="11" id="KW-0675">Receptor</keyword>
<dbReference type="GO" id="GO:0038023">
    <property type="term" value="F:signaling receptor activity"/>
    <property type="evidence" value="ECO:0007669"/>
    <property type="project" value="TreeGrafter"/>
</dbReference>
<sequence>MVQTILLLLLFHTSTCWAYGFKGCSQNYPKTSVMWCVNQNIANLSDVINMIPPNITTINLSKNNIIVIPPGSFSQLHRLEQLDLSQNKLVSLNGGEFRGLEALVGLNLTSNNISSIHLSAFEGLTSLQKLILSYNRLETLSPSVFHLLPGIEEVDLSLNMLKSFSCEAPGGSSTLTHLDLYANKVRRLNVSCFPALEYIKLSNNSNLELQPDVFASNTRLRILRLQAVKVEALVGLSAETKRNLSYVGFSLFLGKSPLDICGVLKGMDHISKLEVDLKGSKLNQTNSSLLHCTPPKFTVIKDANLGIVNQLSLRKGRTSSLFLINCGLKQISRTTFYGFKGLTILQLNENRVVIQKDTFKDLSHLKFLSFDKCKIRDIDPDWFTPLKSLTKLSFSKNEITDLTTNVFSALVNLQELYLHFNLLKYIASDAFSKLWKLTKLNLSLNIIDFIAEGSFQDLRSLRYLDLSGNRIKRLTPPILVGLVNLSKFILYNNRLHFRSYETPFTNLTSLEYLEMNYQGPGGEGIGDIGPYFFQGLHRLNSVAIGNSIRVDFHPDAFVPLVNLKYLYISGVVKATNLSAVFSPLKKLKRLTLYRIDLDVLPANLMPPDNTLEMLKVQSNHLRTVDKTTLDALPRLRFLGVTDNPLTCTCDNSWFKNWAINNPHTQVSYLYSIHCDNDKRSSYLWQFEDKACSYEDVAFTLFISCSVMDVLFVCVCLTWHTQGPTLRYLLLVLKAKLRGRKGTRGPRFQYDAFISYSSKDEAWVMGELVPNLEMPAAGAQRFRLCLHHRDFRPGTAVLDNIEAAIYGSRHTICVVTRHFLHSEWCSLEFQLASLRLLCDGSDVLLLVFLENIPEHCLTPYTRLRKIVRKKTYLLWPEKPEEEESFWVRLTDALKGSEEEEEGERGGIIG</sequence>
<organism evidence="16 17">
    <name type="scientific">Anabas testudineus</name>
    <name type="common">Climbing perch</name>
    <name type="synonym">Anthias testudineus</name>
    <dbReference type="NCBI Taxonomy" id="64144"/>
    <lineage>
        <taxon>Eukaryota</taxon>
        <taxon>Metazoa</taxon>
        <taxon>Chordata</taxon>
        <taxon>Craniata</taxon>
        <taxon>Vertebrata</taxon>
        <taxon>Euteleostomi</taxon>
        <taxon>Actinopterygii</taxon>
        <taxon>Neopterygii</taxon>
        <taxon>Teleostei</taxon>
        <taxon>Neoteleostei</taxon>
        <taxon>Acanthomorphata</taxon>
        <taxon>Anabantaria</taxon>
        <taxon>Anabantiformes</taxon>
        <taxon>Anabantoidei</taxon>
        <taxon>Anabantidae</taxon>
        <taxon>Anabas</taxon>
    </lineage>
</organism>
<keyword evidence="3" id="KW-0399">Innate immunity</keyword>
<reference evidence="16" key="2">
    <citation type="submission" date="2025-08" db="UniProtKB">
        <authorList>
            <consortium name="Ensembl"/>
        </authorList>
    </citation>
    <scope>IDENTIFICATION</scope>
</reference>
<evidence type="ECO:0000256" key="13">
    <source>
        <dbReference type="ARBA" id="ARBA00023198"/>
    </source>
</evidence>
<evidence type="ECO:0000256" key="1">
    <source>
        <dbReference type="ARBA" id="ARBA00004479"/>
    </source>
</evidence>
<evidence type="ECO:0000256" key="5">
    <source>
        <dbReference type="ARBA" id="ARBA00022692"/>
    </source>
</evidence>
<evidence type="ECO:0000256" key="11">
    <source>
        <dbReference type="ARBA" id="ARBA00023170"/>
    </source>
</evidence>
<dbReference type="OMA" id="YNNRLHF"/>
<reference evidence="16" key="3">
    <citation type="submission" date="2025-09" db="UniProtKB">
        <authorList>
            <consortium name="Ensembl"/>
        </authorList>
    </citation>
    <scope>IDENTIFICATION</scope>
</reference>
<dbReference type="SUPFAM" id="SSF52200">
    <property type="entry name" value="Toll/Interleukin receptor TIR domain"/>
    <property type="match status" value="1"/>
</dbReference>
<dbReference type="Proteomes" id="UP000265040">
    <property type="component" value="Chromosome 19"/>
</dbReference>
<dbReference type="PROSITE" id="PS51450">
    <property type="entry name" value="LRR"/>
    <property type="match status" value="4"/>
</dbReference>
<accession>A0A3Q1K1P8</accession>
<dbReference type="SMART" id="SM00369">
    <property type="entry name" value="LRR_TYP"/>
    <property type="match status" value="11"/>
</dbReference>
<dbReference type="RefSeq" id="XP_026206843.1">
    <property type="nucleotide sequence ID" value="XM_026351058.1"/>
</dbReference>
<dbReference type="OrthoDB" id="1081807at2759"/>
<keyword evidence="4" id="KW-0433">Leucine-rich repeat</keyword>
<dbReference type="FunFam" id="3.80.10.10:FF:001164">
    <property type="entry name" value="GH01279p"/>
    <property type="match status" value="1"/>
</dbReference>
<dbReference type="GeneID" id="113156128"/>
<keyword evidence="17" id="KW-1185">Reference proteome</keyword>
<keyword evidence="9" id="KW-1133">Transmembrane helix</keyword>
<dbReference type="InterPro" id="IPR000157">
    <property type="entry name" value="TIR_dom"/>
</dbReference>
<dbReference type="InterPro" id="IPR032675">
    <property type="entry name" value="LRR_dom_sf"/>
</dbReference>
<dbReference type="SMART" id="SM00255">
    <property type="entry name" value="TIR"/>
    <property type="match status" value="1"/>
</dbReference>
<comment type="subcellular location">
    <subcellularLocation>
        <location evidence="1">Membrane</location>
        <topology evidence="1">Single-pass type I membrane protein</topology>
    </subcellularLocation>
</comment>
<dbReference type="PROSITE" id="PS50104">
    <property type="entry name" value="TIR"/>
    <property type="match status" value="1"/>
</dbReference>
<dbReference type="SMART" id="SM00365">
    <property type="entry name" value="LRR_SD22"/>
    <property type="match status" value="6"/>
</dbReference>
<keyword evidence="8" id="KW-0391">Immunity</keyword>
<comment type="similarity">
    <text evidence="2">Belongs to the Toll-like receptor family.</text>
</comment>
<proteinExistence type="inferred from homology"/>
<evidence type="ECO:0000256" key="8">
    <source>
        <dbReference type="ARBA" id="ARBA00022859"/>
    </source>
</evidence>
<dbReference type="AlphaFoldDB" id="A0A3Q1K1P8"/>
<feature type="signal peptide" evidence="14">
    <location>
        <begin position="1"/>
        <end position="18"/>
    </location>
</feature>
<dbReference type="Ensembl" id="ENSATET00000024068.3">
    <property type="protein sequence ID" value="ENSATEP00000023686.1"/>
    <property type="gene ID" value="ENSATEG00000016425.3"/>
</dbReference>
<keyword evidence="7" id="KW-0677">Repeat</keyword>
<evidence type="ECO:0000256" key="12">
    <source>
        <dbReference type="ARBA" id="ARBA00023180"/>
    </source>
</evidence>
<evidence type="ECO:0000256" key="10">
    <source>
        <dbReference type="ARBA" id="ARBA00023136"/>
    </source>
</evidence>
<dbReference type="SUPFAM" id="SSF52058">
    <property type="entry name" value="L domain-like"/>
    <property type="match status" value="2"/>
</dbReference>
<evidence type="ECO:0000256" key="7">
    <source>
        <dbReference type="ARBA" id="ARBA00022737"/>
    </source>
</evidence>
<dbReference type="PANTHER" id="PTHR24365:SF522">
    <property type="entry name" value="LOW QUALITY PROTEIN: TOLL-LIKE RECEPTOR 13-RELATED"/>
    <property type="match status" value="1"/>
</dbReference>
<dbReference type="PRINTS" id="PR00019">
    <property type="entry name" value="LEURICHRPT"/>
</dbReference>
<dbReference type="InterPro" id="IPR001611">
    <property type="entry name" value="Leu-rich_rpt"/>
</dbReference>
<evidence type="ECO:0000313" key="17">
    <source>
        <dbReference type="Proteomes" id="UP000265040"/>
    </source>
</evidence>
<keyword evidence="10" id="KW-0472">Membrane</keyword>
<dbReference type="FunFam" id="3.40.50.10140:FF:000001">
    <property type="entry name" value="Toll-like receptor 2"/>
    <property type="match status" value="1"/>
</dbReference>
<dbReference type="InParanoid" id="A0A3Q1K1P8"/>
<evidence type="ECO:0000259" key="15">
    <source>
        <dbReference type="PROSITE" id="PS50104"/>
    </source>
</evidence>
<protein>
    <recommendedName>
        <fullName evidence="15">TIR domain-containing protein</fullName>
    </recommendedName>
</protein>
<keyword evidence="5" id="KW-0812">Transmembrane</keyword>
<dbReference type="InterPro" id="IPR003591">
    <property type="entry name" value="Leu-rich_rpt_typical-subtyp"/>
</dbReference>
<evidence type="ECO:0000256" key="3">
    <source>
        <dbReference type="ARBA" id="ARBA00022588"/>
    </source>
</evidence>
<feature type="chain" id="PRO_5018697459" description="TIR domain-containing protein" evidence="14">
    <location>
        <begin position="19"/>
        <end position="908"/>
    </location>
</feature>
<dbReference type="GO" id="GO:0005886">
    <property type="term" value="C:plasma membrane"/>
    <property type="evidence" value="ECO:0007669"/>
    <property type="project" value="TreeGrafter"/>
</dbReference>
<name>A0A3Q1K1P8_ANATE</name>
<evidence type="ECO:0000256" key="2">
    <source>
        <dbReference type="ARBA" id="ARBA00009634"/>
    </source>
</evidence>
<evidence type="ECO:0000256" key="14">
    <source>
        <dbReference type="SAM" id="SignalP"/>
    </source>
</evidence>
<dbReference type="Pfam" id="PF01582">
    <property type="entry name" value="TIR"/>
    <property type="match status" value="1"/>
</dbReference>
<dbReference type="GO" id="GO:0045087">
    <property type="term" value="P:innate immune response"/>
    <property type="evidence" value="ECO:0007669"/>
    <property type="project" value="UniProtKB-KW"/>
</dbReference>
<evidence type="ECO:0000313" key="16">
    <source>
        <dbReference type="Ensembl" id="ENSATEP00000023686.1"/>
    </source>
</evidence>
<evidence type="ECO:0000256" key="6">
    <source>
        <dbReference type="ARBA" id="ARBA00022729"/>
    </source>
</evidence>